<name>A0A0X8X2C1_9SPHI</name>
<dbReference type="Proteomes" id="UP000218263">
    <property type="component" value="Chromosome"/>
</dbReference>
<dbReference type="SMART" id="SM00387">
    <property type="entry name" value="HATPase_c"/>
    <property type="match status" value="1"/>
</dbReference>
<dbReference type="Gene3D" id="1.20.5.1930">
    <property type="match status" value="1"/>
</dbReference>
<evidence type="ECO:0000256" key="3">
    <source>
        <dbReference type="ARBA" id="ARBA00022553"/>
    </source>
</evidence>
<dbReference type="PROSITE" id="PS50109">
    <property type="entry name" value="HIS_KIN"/>
    <property type="match status" value="1"/>
</dbReference>
<evidence type="ECO:0000313" key="10">
    <source>
        <dbReference type="Proteomes" id="UP000218263"/>
    </source>
</evidence>
<comment type="catalytic activity">
    <reaction evidence="1">
        <text>ATP + protein L-histidine = ADP + protein N-phospho-L-histidine.</text>
        <dbReference type="EC" id="2.7.13.3"/>
    </reaction>
</comment>
<dbReference type="AlphaFoldDB" id="A0A0X8X2C1"/>
<dbReference type="Gene3D" id="3.40.50.2300">
    <property type="match status" value="1"/>
</dbReference>
<keyword evidence="3" id="KW-0597">Phosphoprotein</keyword>
<dbReference type="EC" id="2.7.13.3" evidence="2"/>
<dbReference type="InterPro" id="IPR005467">
    <property type="entry name" value="His_kinase_dom"/>
</dbReference>
<dbReference type="Pfam" id="PF02518">
    <property type="entry name" value="HATPase_c"/>
    <property type="match status" value="1"/>
</dbReference>
<dbReference type="GO" id="GO:0000155">
    <property type="term" value="F:phosphorelay sensor kinase activity"/>
    <property type="evidence" value="ECO:0007669"/>
    <property type="project" value="InterPro"/>
</dbReference>
<dbReference type="InterPro" id="IPR011006">
    <property type="entry name" value="CheY-like_superfamily"/>
</dbReference>
<dbReference type="PANTHER" id="PTHR24421">
    <property type="entry name" value="NITRATE/NITRITE SENSOR PROTEIN NARX-RELATED"/>
    <property type="match status" value="1"/>
</dbReference>
<dbReference type="InterPro" id="IPR011712">
    <property type="entry name" value="Sig_transdc_His_kin_sub3_dim/P"/>
</dbReference>
<evidence type="ECO:0000256" key="2">
    <source>
        <dbReference type="ARBA" id="ARBA00012438"/>
    </source>
</evidence>
<dbReference type="Pfam" id="PF00072">
    <property type="entry name" value="Response_reg"/>
    <property type="match status" value="1"/>
</dbReference>
<dbReference type="EMBL" id="AP017313">
    <property type="protein sequence ID" value="BAU54335.1"/>
    <property type="molecule type" value="Genomic_DNA"/>
</dbReference>
<dbReference type="GO" id="GO:0016020">
    <property type="term" value="C:membrane"/>
    <property type="evidence" value="ECO:0007669"/>
    <property type="project" value="InterPro"/>
</dbReference>
<dbReference type="InterPro" id="IPR001789">
    <property type="entry name" value="Sig_transdc_resp-reg_receiver"/>
</dbReference>
<dbReference type="KEGG" id="mgot:MgSA37_02510"/>
<organism evidence="9 10">
    <name type="scientific">Mucilaginibacter gotjawali</name>
    <dbReference type="NCBI Taxonomy" id="1550579"/>
    <lineage>
        <taxon>Bacteria</taxon>
        <taxon>Pseudomonadati</taxon>
        <taxon>Bacteroidota</taxon>
        <taxon>Sphingobacteriia</taxon>
        <taxon>Sphingobacteriales</taxon>
        <taxon>Sphingobacteriaceae</taxon>
        <taxon>Mucilaginibacter</taxon>
    </lineage>
</organism>
<dbReference type="InterPro" id="IPR050482">
    <property type="entry name" value="Sensor_HK_TwoCompSys"/>
</dbReference>
<dbReference type="PANTHER" id="PTHR24421:SF10">
    <property type="entry name" value="NITRATE_NITRITE SENSOR PROTEIN NARQ"/>
    <property type="match status" value="1"/>
</dbReference>
<dbReference type="SUPFAM" id="SSF52172">
    <property type="entry name" value="CheY-like"/>
    <property type="match status" value="1"/>
</dbReference>
<dbReference type="CDD" id="cd16917">
    <property type="entry name" value="HATPase_UhpB-NarQ-NarX-like"/>
    <property type="match status" value="1"/>
</dbReference>
<evidence type="ECO:0000313" key="9">
    <source>
        <dbReference type="EMBL" id="BAU54335.1"/>
    </source>
</evidence>
<dbReference type="Pfam" id="PF07730">
    <property type="entry name" value="HisKA_3"/>
    <property type="match status" value="1"/>
</dbReference>
<evidence type="ECO:0000256" key="5">
    <source>
        <dbReference type="ARBA" id="ARBA00022741"/>
    </source>
</evidence>
<dbReference type="RefSeq" id="WP_096352242.1">
    <property type="nucleotide sequence ID" value="NZ_AP017313.1"/>
</dbReference>
<dbReference type="SMART" id="SM00448">
    <property type="entry name" value="REC"/>
    <property type="match status" value="1"/>
</dbReference>
<evidence type="ECO:0000256" key="1">
    <source>
        <dbReference type="ARBA" id="ARBA00000085"/>
    </source>
</evidence>
<dbReference type="SUPFAM" id="SSF55874">
    <property type="entry name" value="ATPase domain of HSP90 chaperone/DNA topoisomerase II/histidine kinase"/>
    <property type="match status" value="1"/>
</dbReference>
<dbReference type="InterPro" id="IPR003594">
    <property type="entry name" value="HATPase_dom"/>
</dbReference>
<gene>
    <name evidence="9" type="primary">degS_3</name>
    <name evidence="9" type="ORF">MgSA37_02510</name>
</gene>
<reference evidence="9 10" key="1">
    <citation type="submission" date="2015-12" db="EMBL/GenBank/DDBJ databases">
        <title>Genome sequence of Mucilaginibacter gotjawali.</title>
        <authorList>
            <person name="Lee J.S."/>
            <person name="Lee K.C."/>
            <person name="Kim K.K."/>
            <person name="Lee B.W."/>
        </authorList>
    </citation>
    <scope>NUCLEOTIDE SEQUENCE [LARGE SCALE GENOMIC DNA]</scope>
    <source>
        <strain evidence="9 10">SA3-7</strain>
    </source>
</reference>
<dbReference type="GO" id="GO:0046983">
    <property type="term" value="F:protein dimerization activity"/>
    <property type="evidence" value="ECO:0007669"/>
    <property type="project" value="InterPro"/>
</dbReference>
<dbReference type="OrthoDB" id="5401121at2"/>
<keyword evidence="5" id="KW-0547">Nucleotide-binding</keyword>
<keyword evidence="8" id="KW-0902">Two-component regulatory system</keyword>
<keyword evidence="7" id="KW-0067">ATP-binding</keyword>
<dbReference type="GO" id="GO:0005524">
    <property type="term" value="F:ATP binding"/>
    <property type="evidence" value="ECO:0007669"/>
    <property type="project" value="UniProtKB-KW"/>
</dbReference>
<dbReference type="PROSITE" id="PS50110">
    <property type="entry name" value="RESPONSE_REGULATORY"/>
    <property type="match status" value="1"/>
</dbReference>
<dbReference type="InterPro" id="IPR036890">
    <property type="entry name" value="HATPase_C_sf"/>
</dbReference>
<keyword evidence="4 9" id="KW-0808">Transferase</keyword>
<evidence type="ECO:0000256" key="6">
    <source>
        <dbReference type="ARBA" id="ARBA00022777"/>
    </source>
</evidence>
<proteinExistence type="predicted"/>
<sequence>MEKKQFNILVIEDNEGDFLLVEEFLYEKFEEVNLNHAKNSRQAIDVLSAKSVPFDVILLDLSLPDRTGISLIYQVISVCADVPVIVLTGYDDFDFGIKSLSLGVSDYLLKDELTSLTLYKSIVYSSERKKITSALEASEKRARNYAKQLNDALEDERLRIAREIHDDLGQQFSGLKMSLSALKRLNGSKSEMEEIIDSMIGDVNTSIHSLRQIANELRPVILDKLGLFAAIEWLVSGFEKKNAIECHIQITDLMITLDKVQEINVFRICQEAFTNISKHSGASEVEVLIEKRYGELVLRIADNGKGIDETNVQKSLSMGLINMQERANFIGATLNIDSTPGTGSNIILTIPLNDNKNINS</sequence>
<protein>
    <recommendedName>
        <fullName evidence="2">histidine kinase</fullName>
        <ecNumber evidence="2">2.7.13.3</ecNumber>
    </recommendedName>
</protein>
<dbReference type="Gene3D" id="3.30.565.10">
    <property type="entry name" value="Histidine kinase-like ATPase, C-terminal domain"/>
    <property type="match status" value="1"/>
</dbReference>
<keyword evidence="10" id="KW-1185">Reference proteome</keyword>
<keyword evidence="6 9" id="KW-0418">Kinase</keyword>
<evidence type="ECO:0000256" key="4">
    <source>
        <dbReference type="ARBA" id="ARBA00022679"/>
    </source>
</evidence>
<evidence type="ECO:0000256" key="7">
    <source>
        <dbReference type="ARBA" id="ARBA00022840"/>
    </source>
</evidence>
<accession>A0A0X8X2C1</accession>
<evidence type="ECO:0000256" key="8">
    <source>
        <dbReference type="ARBA" id="ARBA00023012"/>
    </source>
</evidence>
<dbReference type="CDD" id="cd00156">
    <property type="entry name" value="REC"/>
    <property type="match status" value="1"/>
</dbReference>